<dbReference type="SMART" id="SM00181">
    <property type="entry name" value="EGF"/>
    <property type="match status" value="2"/>
</dbReference>
<dbReference type="EMBL" id="CAJNOJ010000013">
    <property type="protein sequence ID" value="CAF0804592.1"/>
    <property type="molecule type" value="Genomic_DNA"/>
</dbReference>
<feature type="chain" id="PRO_5032695538" description="EGF-like domain-containing protein" evidence="8">
    <location>
        <begin position="21"/>
        <end position="593"/>
    </location>
</feature>
<evidence type="ECO:0000259" key="9">
    <source>
        <dbReference type="PROSITE" id="PS50026"/>
    </source>
</evidence>
<dbReference type="Pfam" id="PF00008">
    <property type="entry name" value="EGF"/>
    <property type="match status" value="1"/>
</dbReference>
<evidence type="ECO:0000256" key="1">
    <source>
        <dbReference type="ARBA" id="ARBA00022536"/>
    </source>
</evidence>
<dbReference type="PANTHER" id="PTHR24033:SF151">
    <property type="entry name" value="NOTCH 2"/>
    <property type="match status" value="1"/>
</dbReference>
<dbReference type="OrthoDB" id="188511at2759"/>
<dbReference type="FunFam" id="2.10.25.10:FF:000012">
    <property type="entry name" value="Delta-like protein"/>
    <property type="match status" value="1"/>
</dbReference>
<feature type="disulfide bond" evidence="6">
    <location>
        <begin position="50"/>
        <end position="59"/>
    </location>
</feature>
<evidence type="ECO:0000256" key="4">
    <source>
        <dbReference type="ARBA" id="ARBA00023157"/>
    </source>
</evidence>
<dbReference type="InterPro" id="IPR000742">
    <property type="entry name" value="EGF"/>
</dbReference>
<evidence type="ECO:0000256" key="6">
    <source>
        <dbReference type="PROSITE-ProRule" id="PRU00076"/>
    </source>
</evidence>
<evidence type="ECO:0000256" key="8">
    <source>
        <dbReference type="SAM" id="SignalP"/>
    </source>
</evidence>
<dbReference type="CDD" id="cd00054">
    <property type="entry name" value="EGF_CA"/>
    <property type="match status" value="1"/>
</dbReference>
<dbReference type="SUPFAM" id="SSF57196">
    <property type="entry name" value="EGF/Laminin"/>
    <property type="match status" value="2"/>
</dbReference>
<sequence length="593" mass="65301">MISFGWLVVLVTEFTHVAYANWITGNLCWSMPCLNGGSCFGSAYTYLCVCPVNYSGALCERRLGICQESPCGNRGLCVETGLTSFECRCYFDYMGPLCEEHVPKKNPSVWSSLIPVHTRVLFDILQDAYRAKAHGRSTINSRDDFINFSEFLPTGDRTFVPITTSPTSTGLTSLNPPSDTTENGHTIQATDIQLQNIFPAVSTASISNMTIQILSTQENISNDEYISSTSYETDTTDSSTTFAEELTSITSSSETTMENLTTISFEANETISSNSTEAQEFVNTTEQSAVIQNNSTYLGQSSYNSEKNTISFTSETVFNSTEQAIIFTVNENEESILDTTPQIMGKISFQASNYSSDDNDTDLFNTTEQTIASTMGTADQSHTTDESSHSQLLYKLCQQLLSHILPNISSTTAVEAALSLTAELPSTKNNTAETLLTWIQQKFSSTTTTTTTTTISTTTTTTTTEIPSSSLSLSAVLTNGRKLSLQRVDIDDVLYQINDNTDDAIFKFIFHRIILLLSTSAFAHPPSTYENSFPYEISSETDPQGQISVPIPPGGINKWLQQLIATMGSVSDERMRRGWGSGRRRRFASRNHE</sequence>
<feature type="domain" description="EGF-like" evidence="9">
    <location>
        <begin position="24"/>
        <end position="60"/>
    </location>
</feature>
<dbReference type="PANTHER" id="PTHR24033">
    <property type="entry name" value="EGF-LIKE DOMAIN-CONTAINING PROTEIN"/>
    <property type="match status" value="1"/>
</dbReference>
<accession>A0A813STU3</accession>
<dbReference type="Proteomes" id="UP000663852">
    <property type="component" value="Unassembled WGS sequence"/>
</dbReference>
<gene>
    <name evidence="10" type="ORF">EDS130_LOCUS5030</name>
</gene>
<proteinExistence type="predicted"/>
<evidence type="ECO:0000313" key="10">
    <source>
        <dbReference type="EMBL" id="CAF0804592.1"/>
    </source>
</evidence>
<organism evidence="10 11">
    <name type="scientific">Adineta ricciae</name>
    <name type="common">Rotifer</name>
    <dbReference type="NCBI Taxonomy" id="249248"/>
    <lineage>
        <taxon>Eukaryota</taxon>
        <taxon>Metazoa</taxon>
        <taxon>Spiralia</taxon>
        <taxon>Gnathifera</taxon>
        <taxon>Rotifera</taxon>
        <taxon>Eurotatoria</taxon>
        <taxon>Bdelloidea</taxon>
        <taxon>Adinetida</taxon>
        <taxon>Adinetidae</taxon>
        <taxon>Adineta</taxon>
    </lineage>
</organism>
<dbReference type="Gene3D" id="2.10.25.10">
    <property type="entry name" value="Laminin"/>
    <property type="match status" value="2"/>
</dbReference>
<comment type="caution">
    <text evidence="6">Lacks conserved residue(s) required for the propagation of feature annotation.</text>
</comment>
<feature type="region of interest" description="Disordered" evidence="7">
    <location>
        <begin position="162"/>
        <end position="182"/>
    </location>
</feature>
<keyword evidence="2 8" id="KW-0732">Signal</keyword>
<evidence type="ECO:0000313" key="11">
    <source>
        <dbReference type="Proteomes" id="UP000663852"/>
    </source>
</evidence>
<dbReference type="PROSITE" id="PS00022">
    <property type="entry name" value="EGF_1"/>
    <property type="match status" value="2"/>
</dbReference>
<evidence type="ECO:0000256" key="2">
    <source>
        <dbReference type="ARBA" id="ARBA00022729"/>
    </source>
</evidence>
<dbReference type="AlphaFoldDB" id="A0A813STU3"/>
<protein>
    <recommendedName>
        <fullName evidence="9">EGF-like domain-containing protein</fullName>
    </recommendedName>
</protein>
<feature type="compositionally biased region" description="Low complexity" evidence="7">
    <location>
        <begin position="162"/>
        <end position="178"/>
    </location>
</feature>
<keyword evidence="4 6" id="KW-1015">Disulfide bond</keyword>
<name>A0A813STU3_ADIRI</name>
<comment type="caution">
    <text evidence="10">The sequence shown here is derived from an EMBL/GenBank/DDBJ whole genome shotgun (WGS) entry which is preliminary data.</text>
</comment>
<dbReference type="InterPro" id="IPR051830">
    <property type="entry name" value="NOTCH_homolog"/>
</dbReference>
<keyword evidence="3" id="KW-0677">Repeat</keyword>
<evidence type="ECO:0000256" key="7">
    <source>
        <dbReference type="SAM" id="MobiDB-lite"/>
    </source>
</evidence>
<evidence type="ECO:0000256" key="5">
    <source>
        <dbReference type="ARBA" id="ARBA00023180"/>
    </source>
</evidence>
<evidence type="ECO:0000256" key="3">
    <source>
        <dbReference type="ARBA" id="ARBA00022737"/>
    </source>
</evidence>
<keyword evidence="1 6" id="KW-0245">EGF-like domain</keyword>
<feature type="domain" description="EGF-like" evidence="9">
    <location>
        <begin position="62"/>
        <end position="99"/>
    </location>
</feature>
<dbReference type="PROSITE" id="PS50026">
    <property type="entry name" value="EGF_3"/>
    <property type="match status" value="2"/>
</dbReference>
<feature type="disulfide bond" evidence="6">
    <location>
        <begin position="89"/>
        <end position="98"/>
    </location>
</feature>
<reference evidence="10" key="1">
    <citation type="submission" date="2021-02" db="EMBL/GenBank/DDBJ databases">
        <authorList>
            <person name="Nowell W R."/>
        </authorList>
    </citation>
    <scope>NUCLEOTIDE SEQUENCE</scope>
</reference>
<feature type="signal peptide" evidence="8">
    <location>
        <begin position="1"/>
        <end position="20"/>
    </location>
</feature>
<keyword evidence="5" id="KW-0325">Glycoprotein</keyword>